<reference evidence="1" key="1">
    <citation type="journal article" date="2020" name="Nature">
        <title>Giant virus diversity and host interactions through global metagenomics.</title>
        <authorList>
            <person name="Schulz F."/>
            <person name="Roux S."/>
            <person name="Paez-Espino D."/>
            <person name="Jungbluth S."/>
            <person name="Walsh D.A."/>
            <person name="Denef V.J."/>
            <person name="McMahon K.D."/>
            <person name="Konstantinidis K.T."/>
            <person name="Eloe-Fadrosh E.A."/>
            <person name="Kyrpides N.C."/>
            <person name="Woyke T."/>
        </authorList>
    </citation>
    <scope>NUCLEOTIDE SEQUENCE</scope>
    <source>
        <strain evidence="1">GVMAG-M-3300023184-182</strain>
    </source>
</reference>
<dbReference type="AlphaFoldDB" id="A0A6C0HYM3"/>
<organism evidence="1">
    <name type="scientific">viral metagenome</name>
    <dbReference type="NCBI Taxonomy" id="1070528"/>
    <lineage>
        <taxon>unclassified sequences</taxon>
        <taxon>metagenomes</taxon>
        <taxon>organismal metagenomes</taxon>
    </lineage>
</organism>
<name>A0A6C0HYM3_9ZZZZ</name>
<proteinExistence type="predicted"/>
<protein>
    <submittedName>
        <fullName evidence="1">Uncharacterized protein</fullName>
    </submittedName>
</protein>
<dbReference type="EMBL" id="MN740043">
    <property type="protein sequence ID" value="QHT85684.1"/>
    <property type="molecule type" value="Genomic_DNA"/>
</dbReference>
<evidence type="ECO:0000313" key="1">
    <source>
        <dbReference type="EMBL" id="QHT85684.1"/>
    </source>
</evidence>
<accession>A0A6C0HYM3</accession>
<sequence>MKAPYCEKGSRRCPITKKCVKKTEKKGEKCNKGTRKCADSKCYKKRKSSKSRKHFYKKYGK</sequence>